<feature type="compositionally biased region" description="Acidic residues" evidence="1">
    <location>
        <begin position="220"/>
        <end position="235"/>
    </location>
</feature>
<dbReference type="OrthoDB" id="10261384at2759"/>
<dbReference type="InterPro" id="IPR034627">
    <property type="entry name" value="Irc6"/>
</dbReference>
<proteinExistence type="predicted"/>
<evidence type="ECO:0000313" key="3">
    <source>
        <dbReference type="Proteomes" id="UP000070054"/>
    </source>
</evidence>
<sequence length="390" mass="41296">MEVKNPRRVLAVSLADSTQHLSRVIKDLTGTHPEPASTTLAGTTHILPIKTSYYTADVPIWLDLVDAPAEWSASFLSPEAKEVLTVLGGLAVVFALPSSSSSSSSSSSTSAPAPADVAATATPALAPASSPPPSVEDTRALITEVGRVVREGLGGWGWDGVGLGIGVGDGTADEWEDLCAEWGLEFVQVRGGKKDDGRNEFGEKMGIARVLEALESNDWDAADDMDGPSDLDSDLDAAAGDLPRKPRPLAGGAGNVDDGDDDDDEFDLDDPENLDFGFDRADFEGLKKAIWNLEQEPEEDDEVVEGGAADTAKATSGSAGGAATTDNPDAKKHKKKAEEAEKEDLNAEDVEKIEQMMRKLQAVRDLSAGLPEDQRRRMAKKAVGEVMKEL</sequence>
<dbReference type="PANTHER" id="PTHR28043:SF1">
    <property type="entry name" value="INCREASED RECOMBINATION CENTERS PROTEIN 6"/>
    <property type="match status" value="1"/>
</dbReference>
<name>A0A135THS3_9PEZI</name>
<dbReference type="GO" id="GO:0030674">
    <property type="term" value="F:protein-macromolecule adaptor activity"/>
    <property type="evidence" value="ECO:0007669"/>
    <property type="project" value="TreeGrafter"/>
</dbReference>
<feature type="compositionally biased region" description="Acidic residues" evidence="1">
    <location>
        <begin position="295"/>
        <end position="304"/>
    </location>
</feature>
<organism evidence="2 3">
    <name type="scientific">Colletotrichum nymphaeae SA-01</name>
    <dbReference type="NCBI Taxonomy" id="1460502"/>
    <lineage>
        <taxon>Eukaryota</taxon>
        <taxon>Fungi</taxon>
        <taxon>Dikarya</taxon>
        <taxon>Ascomycota</taxon>
        <taxon>Pezizomycotina</taxon>
        <taxon>Sordariomycetes</taxon>
        <taxon>Hypocreomycetidae</taxon>
        <taxon>Glomerellales</taxon>
        <taxon>Glomerellaceae</taxon>
        <taxon>Colletotrichum</taxon>
        <taxon>Colletotrichum acutatum species complex</taxon>
    </lineage>
</organism>
<protein>
    <submittedName>
        <fullName evidence="2">Alpha and gamma adaptin binding protein p34</fullName>
    </submittedName>
</protein>
<keyword evidence="3" id="KW-1185">Reference proteome</keyword>
<dbReference type="GO" id="GO:0016192">
    <property type="term" value="P:vesicle-mediated transport"/>
    <property type="evidence" value="ECO:0007669"/>
    <property type="project" value="InterPro"/>
</dbReference>
<comment type="caution">
    <text evidence="2">The sequence shown here is derived from an EMBL/GenBank/DDBJ whole genome shotgun (WGS) entry which is preliminary data.</text>
</comment>
<dbReference type="EMBL" id="JEMN01001110">
    <property type="protein sequence ID" value="KXH47655.1"/>
    <property type="molecule type" value="Genomic_DNA"/>
</dbReference>
<feature type="region of interest" description="Disordered" evidence="1">
    <location>
        <begin position="220"/>
        <end position="279"/>
    </location>
</feature>
<feature type="region of interest" description="Disordered" evidence="1">
    <location>
        <begin position="291"/>
        <end position="350"/>
    </location>
</feature>
<dbReference type="Pfam" id="PF10199">
    <property type="entry name" value="Adaptin_binding"/>
    <property type="match status" value="1"/>
</dbReference>
<reference evidence="2 3" key="1">
    <citation type="submission" date="2014-02" db="EMBL/GenBank/DDBJ databases">
        <title>The genome sequence of Colletotrichum nymphaeae SA-01.</title>
        <authorList>
            <person name="Baroncelli R."/>
            <person name="Thon M.R."/>
        </authorList>
    </citation>
    <scope>NUCLEOTIDE SEQUENCE [LARGE SCALE GENOMIC DNA]</scope>
    <source>
        <strain evidence="2 3">SA-01</strain>
    </source>
</reference>
<feature type="compositionally biased region" description="Basic and acidic residues" evidence="1">
    <location>
        <begin position="372"/>
        <end position="390"/>
    </location>
</feature>
<feature type="compositionally biased region" description="Acidic residues" evidence="1">
    <location>
        <begin position="257"/>
        <end position="273"/>
    </location>
</feature>
<feature type="compositionally biased region" description="Basic and acidic residues" evidence="1">
    <location>
        <begin position="336"/>
        <end position="350"/>
    </location>
</feature>
<evidence type="ECO:0000313" key="2">
    <source>
        <dbReference type="EMBL" id="KXH47655.1"/>
    </source>
</evidence>
<accession>A0A135THS3</accession>
<dbReference type="Proteomes" id="UP000070054">
    <property type="component" value="Unassembled WGS sequence"/>
</dbReference>
<dbReference type="Gene3D" id="3.40.50.11960">
    <property type="match status" value="1"/>
</dbReference>
<feature type="region of interest" description="Disordered" evidence="1">
    <location>
        <begin position="371"/>
        <end position="390"/>
    </location>
</feature>
<gene>
    <name evidence="2" type="ORF">CNYM01_07906</name>
</gene>
<dbReference type="PANTHER" id="PTHR28043">
    <property type="entry name" value="INCREASED RECOMBINATION CENTERS PROTEIN 6"/>
    <property type="match status" value="1"/>
</dbReference>
<feature type="compositionally biased region" description="Low complexity" evidence="1">
    <location>
        <begin position="305"/>
        <end position="326"/>
    </location>
</feature>
<evidence type="ECO:0000256" key="1">
    <source>
        <dbReference type="SAM" id="MobiDB-lite"/>
    </source>
</evidence>
<dbReference type="AlphaFoldDB" id="A0A135THS3"/>